<organism evidence="2 3">
    <name type="scientific">Candidatus Amesbacteria bacterium GW2011_GWA1_47_20</name>
    <dbReference type="NCBI Taxonomy" id="1618354"/>
    <lineage>
        <taxon>Bacteria</taxon>
        <taxon>Candidatus Amesiibacteriota</taxon>
    </lineage>
</organism>
<name>A0A0G1SBW5_9BACT</name>
<evidence type="ECO:0000313" key="2">
    <source>
        <dbReference type="EMBL" id="KKU66936.1"/>
    </source>
</evidence>
<sequence>MKIKIIHYPYYDHKIGDIVDLGDELNKSLVSFDRAVWIEPKSIFSKPPTQTETPKIVKPRTSQKKLITNDLQERVQEAKKEEVEVTPTKKGSFWDKLK</sequence>
<feature type="region of interest" description="Disordered" evidence="1">
    <location>
        <begin position="77"/>
        <end position="98"/>
    </location>
</feature>
<dbReference type="AlphaFoldDB" id="A0A0G1SBW5"/>
<comment type="caution">
    <text evidence="2">The sequence shown here is derived from an EMBL/GenBank/DDBJ whole genome shotgun (WGS) entry which is preliminary data.</text>
</comment>
<protein>
    <submittedName>
        <fullName evidence="2">Uncharacterized protein</fullName>
    </submittedName>
</protein>
<accession>A0A0G1SBW5</accession>
<proteinExistence type="predicted"/>
<reference evidence="2 3" key="1">
    <citation type="journal article" date="2015" name="Nature">
        <title>rRNA introns, odd ribosomes, and small enigmatic genomes across a large radiation of phyla.</title>
        <authorList>
            <person name="Brown C.T."/>
            <person name="Hug L.A."/>
            <person name="Thomas B.C."/>
            <person name="Sharon I."/>
            <person name="Castelle C.J."/>
            <person name="Singh A."/>
            <person name="Wilkins M.J."/>
            <person name="Williams K.H."/>
            <person name="Banfield J.F."/>
        </authorList>
    </citation>
    <scope>NUCLEOTIDE SEQUENCE [LARGE SCALE GENOMIC DNA]</scope>
</reference>
<evidence type="ECO:0000256" key="1">
    <source>
        <dbReference type="SAM" id="MobiDB-lite"/>
    </source>
</evidence>
<evidence type="ECO:0000313" key="3">
    <source>
        <dbReference type="Proteomes" id="UP000034565"/>
    </source>
</evidence>
<dbReference type="EMBL" id="LCOA01000034">
    <property type="protein sequence ID" value="KKU66936.1"/>
    <property type="molecule type" value="Genomic_DNA"/>
</dbReference>
<dbReference type="Proteomes" id="UP000034565">
    <property type="component" value="Unassembled WGS sequence"/>
</dbReference>
<gene>
    <name evidence="2" type="ORF">UX92_C0034G0006</name>
</gene>